<evidence type="ECO:0000313" key="3">
    <source>
        <dbReference type="Proteomes" id="UP000308197"/>
    </source>
</evidence>
<evidence type="ECO:0000313" key="2">
    <source>
        <dbReference type="EMBL" id="TFK79471.1"/>
    </source>
</evidence>
<dbReference type="InParanoid" id="A0A5C3NQE2"/>
<proteinExistence type="predicted"/>
<dbReference type="EMBL" id="ML212022">
    <property type="protein sequence ID" value="TFK79471.1"/>
    <property type="molecule type" value="Genomic_DNA"/>
</dbReference>
<reference evidence="2 3" key="1">
    <citation type="journal article" date="2019" name="Nat. Ecol. Evol.">
        <title>Megaphylogeny resolves global patterns of mushroom evolution.</title>
        <authorList>
            <person name="Varga T."/>
            <person name="Krizsan K."/>
            <person name="Foldi C."/>
            <person name="Dima B."/>
            <person name="Sanchez-Garcia M."/>
            <person name="Sanchez-Ramirez S."/>
            <person name="Szollosi G.J."/>
            <person name="Szarkandi J.G."/>
            <person name="Papp V."/>
            <person name="Albert L."/>
            <person name="Andreopoulos W."/>
            <person name="Angelini C."/>
            <person name="Antonin V."/>
            <person name="Barry K.W."/>
            <person name="Bougher N.L."/>
            <person name="Buchanan P."/>
            <person name="Buyck B."/>
            <person name="Bense V."/>
            <person name="Catcheside P."/>
            <person name="Chovatia M."/>
            <person name="Cooper J."/>
            <person name="Damon W."/>
            <person name="Desjardin D."/>
            <person name="Finy P."/>
            <person name="Geml J."/>
            <person name="Haridas S."/>
            <person name="Hughes K."/>
            <person name="Justo A."/>
            <person name="Karasinski D."/>
            <person name="Kautmanova I."/>
            <person name="Kiss B."/>
            <person name="Kocsube S."/>
            <person name="Kotiranta H."/>
            <person name="LaButti K.M."/>
            <person name="Lechner B.E."/>
            <person name="Liimatainen K."/>
            <person name="Lipzen A."/>
            <person name="Lukacs Z."/>
            <person name="Mihaltcheva S."/>
            <person name="Morgado L.N."/>
            <person name="Niskanen T."/>
            <person name="Noordeloos M.E."/>
            <person name="Ohm R.A."/>
            <person name="Ortiz-Santana B."/>
            <person name="Ovrebo C."/>
            <person name="Racz N."/>
            <person name="Riley R."/>
            <person name="Savchenko A."/>
            <person name="Shiryaev A."/>
            <person name="Soop K."/>
            <person name="Spirin V."/>
            <person name="Szebenyi C."/>
            <person name="Tomsovsky M."/>
            <person name="Tulloss R.E."/>
            <person name="Uehling J."/>
            <person name="Grigoriev I.V."/>
            <person name="Vagvolgyi C."/>
            <person name="Papp T."/>
            <person name="Martin F.M."/>
            <person name="Miettinen O."/>
            <person name="Hibbett D.S."/>
            <person name="Nagy L.G."/>
        </authorList>
    </citation>
    <scope>NUCLEOTIDE SEQUENCE [LARGE SCALE GENOMIC DNA]</scope>
    <source>
        <strain evidence="2 3">HHB13444</strain>
    </source>
</reference>
<sequence length="263" mass="28536">MISTIIPSLIKYFGALDNPWDDDQFAAIFSSLLKKVHPVRASSIVKGDKEWRYVSVVFVLRCVHTLTCLQARQGVYDWRSNFGKLAIRLVTKTAKALGSPTAISVWANNALARGGEATYSHPDVQHPKDARGALHTKLHIQLLASHYSVAEGAIIETSYPVGALSLANVAIRRAFTAFKSGTFIAQDGFTGNKYGDATMQTRKGSVKGLEGIPHRFDGLVAMAMAELPSFKRAEAENVEQAANDEDAYAAVDPPTSPPAADQY</sequence>
<protein>
    <submittedName>
        <fullName evidence="2">Uncharacterized protein</fullName>
    </submittedName>
</protein>
<evidence type="ECO:0000256" key="1">
    <source>
        <dbReference type="SAM" id="MobiDB-lite"/>
    </source>
</evidence>
<name>A0A5C3NQE2_9APHY</name>
<dbReference type="Proteomes" id="UP000308197">
    <property type="component" value="Unassembled WGS sequence"/>
</dbReference>
<keyword evidence="3" id="KW-1185">Reference proteome</keyword>
<organism evidence="2 3">
    <name type="scientific">Polyporus arcularius HHB13444</name>
    <dbReference type="NCBI Taxonomy" id="1314778"/>
    <lineage>
        <taxon>Eukaryota</taxon>
        <taxon>Fungi</taxon>
        <taxon>Dikarya</taxon>
        <taxon>Basidiomycota</taxon>
        <taxon>Agaricomycotina</taxon>
        <taxon>Agaricomycetes</taxon>
        <taxon>Polyporales</taxon>
        <taxon>Polyporaceae</taxon>
        <taxon>Polyporus</taxon>
    </lineage>
</organism>
<gene>
    <name evidence="2" type="ORF">K466DRAFT_505487</name>
</gene>
<dbReference type="AlphaFoldDB" id="A0A5C3NQE2"/>
<accession>A0A5C3NQE2</accession>
<feature type="region of interest" description="Disordered" evidence="1">
    <location>
        <begin position="235"/>
        <end position="263"/>
    </location>
</feature>